<gene>
    <name evidence="1" type="ORF">U9M48_026370</name>
</gene>
<evidence type="ECO:0000313" key="1">
    <source>
        <dbReference type="EMBL" id="WVZ78705.1"/>
    </source>
</evidence>
<sequence length="95" mass="10357">SVHRRPPDPIGDVVVVRRDVPVLLARHDLKDEHPERVGVGLACRPPHVPAIPVTELRSTATVEAMPKSPRRAWGVESSMMLLALMSRCCTVGSCS</sequence>
<dbReference type="AlphaFoldDB" id="A0AAQ3TS38"/>
<reference evidence="1 2" key="1">
    <citation type="submission" date="2024-02" db="EMBL/GenBank/DDBJ databases">
        <title>High-quality chromosome-scale genome assembly of Pensacola bahiagrass (Paspalum notatum Flugge var. saurae).</title>
        <authorList>
            <person name="Vega J.M."/>
            <person name="Podio M."/>
            <person name="Orjuela J."/>
            <person name="Siena L.A."/>
            <person name="Pessino S.C."/>
            <person name="Combes M.C."/>
            <person name="Mariac C."/>
            <person name="Albertini E."/>
            <person name="Pupilli F."/>
            <person name="Ortiz J.P.A."/>
            <person name="Leblanc O."/>
        </authorList>
    </citation>
    <scope>NUCLEOTIDE SEQUENCE [LARGE SCALE GENOMIC DNA]</scope>
    <source>
        <strain evidence="1">R1</strain>
        <tissue evidence="1">Leaf</tissue>
    </source>
</reference>
<dbReference type="Proteomes" id="UP001341281">
    <property type="component" value="Chromosome 06"/>
</dbReference>
<organism evidence="1 2">
    <name type="scientific">Paspalum notatum var. saurae</name>
    <dbReference type="NCBI Taxonomy" id="547442"/>
    <lineage>
        <taxon>Eukaryota</taxon>
        <taxon>Viridiplantae</taxon>
        <taxon>Streptophyta</taxon>
        <taxon>Embryophyta</taxon>
        <taxon>Tracheophyta</taxon>
        <taxon>Spermatophyta</taxon>
        <taxon>Magnoliopsida</taxon>
        <taxon>Liliopsida</taxon>
        <taxon>Poales</taxon>
        <taxon>Poaceae</taxon>
        <taxon>PACMAD clade</taxon>
        <taxon>Panicoideae</taxon>
        <taxon>Andropogonodae</taxon>
        <taxon>Paspaleae</taxon>
        <taxon>Paspalinae</taxon>
        <taxon>Paspalum</taxon>
    </lineage>
</organism>
<proteinExistence type="predicted"/>
<name>A0AAQ3TS38_PASNO</name>
<accession>A0AAQ3TS38</accession>
<protein>
    <submittedName>
        <fullName evidence="1">Uncharacterized protein</fullName>
    </submittedName>
</protein>
<evidence type="ECO:0000313" key="2">
    <source>
        <dbReference type="Proteomes" id="UP001341281"/>
    </source>
</evidence>
<keyword evidence="2" id="KW-1185">Reference proteome</keyword>
<feature type="non-terminal residue" evidence="1">
    <location>
        <position position="1"/>
    </location>
</feature>
<dbReference type="EMBL" id="CP144750">
    <property type="protein sequence ID" value="WVZ78705.1"/>
    <property type="molecule type" value="Genomic_DNA"/>
</dbReference>